<gene>
    <name evidence="1" type="ORF">LKE01_18450</name>
</gene>
<comment type="caution">
    <text evidence="1">The sequence shown here is derived from an EMBL/GenBank/DDBJ whole genome shotgun (WGS) entry which is preliminary data.</text>
</comment>
<dbReference type="GeneID" id="71566601"/>
<dbReference type="RefSeq" id="WP_056983120.1">
    <property type="nucleotide sequence ID" value="NZ_BJVK01000030.1"/>
</dbReference>
<accession>A0A511DW15</accession>
<proteinExistence type="predicted"/>
<evidence type="ECO:0000313" key="1">
    <source>
        <dbReference type="EMBL" id="GEL29025.1"/>
    </source>
</evidence>
<name>A0A511DW15_LENKE</name>
<dbReference type="Proteomes" id="UP000321893">
    <property type="component" value="Unassembled WGS sequence"/>
</dbReference>
<evidence type="ECO:0000313" key="2">
    <source>
        <dbReference type="Proteomes" id="UP000321893"/>
    </source>
</evidence>
<reference evidence="1" key="1">
    <citation type="submission" date="2019-07" db="EMBL/GenBank/DDBJ databases">
        <title>Whole genome shotgun sequence of Lactobacillus kefiri NBRC 15888.</title>
        <authorList>
            <person name="Hosoyama A."/>
            <person name="Uohara A."/>
            <person name="Ohji S."/>
            <person name="Ichikawa N."/>
        </authorList>
    </citation>
    <scope>NUCLEOTIDE SEQUENCE [LARGE SCALE GENOMIC DNA]</scope>
    <source>
        <strain evidence="1">NBRC 15888</strain>
    </source>
</reference>
<dbReference type="AlphaFoldDB" id="A0A511DW15"/>
<dbReference type="OrthoDB" id="2320252at2"/>
<dbReference type="EMBL" id="BJVK01000030">
    <property type="protein sequence ID" value="GEL29025.1"/>
    <property type="molecule type" value="Genomic_DNA"/>
</dbReference>
<organism evidence="1 2">
    <name type="scientific">Lentilactobacillus kefiri</name>
    <name type="common">Lactobacillus kefiri</name>
    <dbReference type="NCBI Taxonomy" id="33962"/>
    <lineage>
        <taxon>Bacteria</taxon>
        <taxon>Bacillati</taxon>
        <taxon>Bacillota</taxon>
        <taxon>Bacilli</taxon>
        <taxon>Lactobacillales</taxon>
        <taxon>Lactobacillaceae</taxon>
        <taxon>Lentilactobacillus</taxon>
    </lineage>
</organism>
<sequence>MLNNDQAFHPNGYNSAEYRSLNYSYQQKMTELFSHRRINYPAKKLQFEIETINLTSTMSQQQYLRLQSLVAKFPKKQRNGEEPVTGQDDYQSIILYHDYKLFDATQYVVRSPLGFGYTVSQYFAITSERIPGSPSHDVKVTLTIHPNRFLNVLEEPLIRLLVEKVLPILTAPQISKMVFTLDMPLIMNNFHVQMTGEIGTRQHITQELNAHQEYELSRIEYDNPEGTRQLTVYNKFQSLLDNQLLVADTNYISAREAAYYRDQADNEQFLTRISLAVSTPNAVMRYMKNHEWLMRDITIEYRDNSGIQRFSGTEHATNGKDFRRSFNRMLTYRLKEIQKRARQLPYLTANIWQNTFH</sequence>
<keyword evidence="2" id="KW-1185">Reference proteome</keyword>
<protein>
    <submittedName>
        <fullName evidence="1">Uncharacterized protein</fullName>
    </submittedName>
</protein>
<dbReference type="STRING" id="1423764.FC95_GL000303"/>